<dbReference type="PROSITE" id="PS50110">
    <property type="entry name" value="RESPONSE_REGULATORY"/>
    <property type="match status" value="1"/>
</dbReference>
<evidence type="ECO:0000256" key="2">
    <source>
        <dbReference type="ARBA" id="ARBA00012438"/>
    </source>
</evidence>
<dbReference type="PANTHER" id="PTHR43047">
    <property type="entry name" value="TWO-COMPONENT HISTIDINE PROTEIN KINASE"/>
    <property type="match status" value="1"/>
</dbReference>
<dbReference type="PRINTS" id="PR00344">
    <property type="entry name" value="BCTRLSENSOR"/>
</dbReference>
<dbReference type="GO" id="GO:0005886">
    <property type="term" value="C:plasma membrane"/>
    <property type="evidence" value="ECO:0007669"/>
    <property type="project" value="TreeGrafter"/>
</dbReference>
<keyword evidence="3 6" id="KW-0597">Phosphoprotein</keyword>
<dbReference type="Pfam" id="PF00072">
    <property type="entry name" value="Response_reg"/>
    <property type="match status" value="1"/>
</dbReference>
<evidence type="ECO:0000256" key="1">
    <source>
        <dbReference type="ARBA" id="ARBA00000085"/>
    </source>
</evidence>
<evidence type="ECO:0000259" key="8">
    <source>
        <dbReference type="PROSITE" id="PS50109"/>
    </source>
</evidence>
<dbReference type="SMART" id="SM00387">
    <property type="entry name" value="HATPase_c"/>
    <property type="match status" value="1"/>
</dbReference>
<keyword evidence="7" id="KW-0175">Coiled coil</keyword>
<dbReference type="SMART" id="SM00448">
    <property type="entry name" value="REC"/>
    <property type="match status" value="1"/>
</dbReference>
<dbReference type="GO" id="GO:0009927">
    <property type="term" value="F:histidine phosphotransfer kinase activity"/>
    <property type="evidence" value="ECO:0007669"/>
    <property type="project" value="TreeGrafter"/>
</dbReference>
<keyword evidence="11" id="KW-1185">Reference proteome</keyword>
<dbReference type="SMART" id="SM00388">
    <property type="entry name" value="HisKA"/>
    <property type="match status" value="1"/>
</dbReference>
<evidence type="ECO:0000256" key="7">
    <source>
        <dbReference type="SAM" id="Coils"/>
    </source>
</evidence>
<feature type="domain" description="Response regulatory" evidence="9">
    <location>
        <begin position="615"/>
        <end position="731"/>
    </location>
</feature>
<comment type="caution">
    <text evidence="10">The sequence shown here is derived from an EMBL/GenBank/DDBJ whole genome shotgun (WGS) entry which is preliminary data.</text>
</comment>
<dbReference type="InterPro" id="IPR036097">
    <property type="entry name" value="HisK_dim/P_sf"/>
</dbReference>
<dbReference type="InterPro" id="IPR036890">
    <property type="entry name" value="HATPase_C_sf"/>
</dbReference>
<dbReference type="InterPro" id="IPR003661">
    <property type="entry name" value="HisK_dim/P_dom"/>
</dbReference>
<dbReference type="Gene3D" id="1.10.287.130">
    <property type="match status" value="1"/>
</dbReference>
<dbReference type="SUPFAM" id="SSF55874">
    <property type="entry name" value="ATPase domain of HSP90 chaperone/DNA topoisomerase II/histidine kinase"/>
    <property type="match status" value="1"/>
</dbReference>
<evidence type="ECO:0000259" key="9">
    <source>
        <dbReference type="PROSITE" id="PS50110"/>
    </source>
</evidence>
<dbReference type="FunFam" id="3.30.565.10:FF:000049">
    <property type="entry name" value="Two-component sensor histidine kinase"/>
    <property type="match status" value="1"/>
</dbReference>
<dbReference type="Gene3D" id="3.30.450.20">
    <property type="entry name" value="PAS domain"/>
    <property type="match status" value="2"/>
</dbReference>
<dbReference type="CDD" id="cd00082">
    <property type="entry name" value="HisKA"/>
    <property type="match status" value="1"/>
</dbReference>
<evidence type="ECO:0000256" key="6">
    <source>
        <dbReference type="PROSITE-ProRule" id="PRU00169"/>
    </source>
</evidence>
<dbReference type="Pfam" id="PF00512">
    <property type="entry name" value="HisKA"/>
    <property type="match status" value="1"/>
</dbReference>
<dbReference type="Pfam" id="PF12860">
    <property type="entry name" value="PAS_7"/>
    <property type="match status" value="2"/>
</dbReference>
<dbReference type="InterPro" id="IPR004358">
    <property type="entry name" value="Sig_transdc_His_kin-like_C"/>
</dbReference>
<evidence type="ECO:0000313" key="11">
    <source>
        <dbReference type="Proteomes" id="UP000295673"/>
    </source>
</evidence>
<evidence type="ECO:0000256" key="3">
    <source>
        <dbReference type="ARBA" id="ARBA00022553"/>
    </source>
</evidence>
<dbReference type="PROSITE" id="PS50109">
    <property type="entry name" value="HIS_KIN"/>
    <property type="match status" value="1"/>
</dbReference>
<dbReference type="SUPFAM" id="SSF52172">
    <property type="entry name" value="CheY-like"/>
    <property type="match status" value="1"/>
</dbReference>
<dbReference type="InterPro" id="IPR001789">
    <property type="entry name" value="Sig_transdc_resp-reg_receiver"/>
</dbReference>
<dbReference type="SUPFAM" id="SSF47384">
    <property type="entry name" value="Homodimeric domain of signal transducing histidine kinase"/>
    <property type="match status" value="1"/>
</dbReference>
<dbReference type="CDD" id="cd00075">
    <property type="entry name" value="HATPase"/>
    <property type="match status" value="1"/>
</dbReference>
<dbReference type="EMBL" id="SMGR01000001">
    <property type="protein sequence ID" value="TCL10260.1"/>
    <property type="molecule type" value="Genomic_DNA"/>
</dbReference>
<feature type="domain" description="Histidine kinase" evidence="8">
    <location>
        <begin position="381"/>
        <end position="593"/>
    </location>
</feature>
<keyword evidence="4" id="KW-0808">Transferase</keyword>
<dbReference type="GO" id="GO:0000155">
    <property type="term" value="F:phosphorelay sensor kinase activity"/>
    <property type="evidence" value="ECO:0007669"/>
    <property type="project" value="InterPro"/>
</dbReference>
<keyword evidence="5" id="KW-0418">Kinase</keyword>
<proteinExistence type="predicted"/>
<protein>
    <recommendedName>
        <fullName evidence="2">histidine kinase</fullName>
        <ecNumber evidence="2">2.7.13.3</ecNumber>
    </recommendedName>
</protein>
<dbReference type="InterPro" id="IPR011006">
    <property type="entry name" value="CheY-like_superfamily"/>
</dbReference>
<sequence>MAQSLINPTDTLARQNEKLLKIVDTLMRRAEQGPDTAGVAYAQFERAVMLEEEVRARTRELEHALDLLNSSNAQLATANAEAEAARANLANAIETVQEGFALFDANEHLVMCNSRFGKHMRDVHHQFQPGLPFRDYVHIVSASPYLELPEGETPAQWAAQRMARHKEQHVVFNARMAGDRWLQVSEHRTRDGGTVVLQTDVTDMMLLERQERERLKDDQAALIKATLEHLNQGVGIFDSEQRLIGWNRRMGELLSIQIGRFRIGQSFQTIFEQLSRKVSFASTEDAEALPRWTSRKDRRAALSFEVEIGTDRILAVFAQQMPDGGFVISFTDITAERAAMRAISQVNETLEKRVTERTLELQDALAEAERANASKSRFVAAASHDLLQPLSAAKLYMASLDSDIEDPDQRERLTKASSALQSVEHILGALLDISRLDSGRAAIHPSEIPLGVMLDQMRDELAPLAAEKGLQFDVVPNSAHVSSDATYLRRILQNLISNALRYTDNGRVLVGARRRGDRVIVEIHDTGPGIPPEQQDKIFDEFHRVNAAASAAEGLGLGLAIVDRACRLLQHPLTMRSTPGSGTRFSVDLPLACPTDTAMEPQDDPVAGTPLAHRIVLLVENDTELRNAISMTLENWGADVLACEGHSEAIALLQEIDIAPDVILADYQLDEDATGTGLIADLQAIYGPLPAVVITANREPEVQNEAAALNARLLYKPLDLDALRAALEAQPGFS</sequence>
<dbReference type="RefSeq" id="WP_132860220.1">
    <property type="nucleotide sequence ID" value="NZ_SMGR01000001.1"/>
</dbReference>
<dbReference type="InterPro" id="IPR005467">
    <property type="entry name" value="His_kinase_dom"/>
</dbReference>
<dbReference type="AlphaFoldDB" id="A0A4V2Q491"/>
<dbReference type="InterPro" id="IPR003594">
    <property type="entry name" value="HATPase_dom"/>
</dbReference>
<dbReference type="Gene3D" id="3.30.565.10">
    <property type="entry name" value="Histidine kinase-like ATPase, C-terminal domain"/>
    <property type="match status" value="1"/>
</dbReference>
<dbReference type="OrthoDB" id="9764438at2"/>
<evidence type="ECO:0000313" key="10">
    <source>
        <dbReference type="EMBL" id="TCL10260.1"/>
    </source>
</evidence>
<organism evidence="10 11">
    <name type="scientific">Shimia isoporae</name>
    <dbReference type="NCBI Taxonomy" id="647720"/>
    <lineage>
        <taxon>Bacteria</taxon>
        <taxon>Pseudomonadati</taxon>
        <taxon>Pseudomonadota</taxon>
        <taxon>Alphaproteobacteria</taxon>
        <taxon>Rhodobacterales</taxon>
        <taxon>Roseobacteraceae</taxon>
    </lineage>
</organism>
<dbReference type="EC" id="2.7.13.3" evidence="2"/>
<dbReference type="CDD" id="cd00156">
    <property type="entry name" value="REC"/>
    <property type="match status" value="1"/>
</dbReference>
<evidence type="ECO:0000256" key="5">
    <source>
        <dbReference type="ARBA" id="ARBA00022777"/>
    </source>
</evidence>
<evidence type="ECO:0000256" key="4">
    <source>
        <dbReference type="ARBA" id="ARBA00022679"/>
    </source>
</evidence>
<feature type="modified residue" description="4-aspartylphosphate" evidence="6">
    <location>
        <position position="666"/>
    </location>
</feature>
<dbReference type="Proteomes" id="UP000295673">
    <property type="component" value="Unassembled WGS sequence"/>
</dbReference>
<name>A0A4V2Q491_9RHOB</name>
<gene>
    <name evidence="10" type="ORF">BXY66_2329</name>
</gene>
<dbReference type="PANTHER" id="PTHR43047:SF9">
    <property type="entry name" value="HISTIDINE KINASE"/>
    <property type="match status" value="1"/>
</dbReference>
<reference evidence="10 11" key="1">
    <citation type="submission" date="2019-03" db="EMBL/GenBank/DDBJ databases">
        <title>Genomic Encyclopedia of Archaeal and Bacterial Type Strains, Phase II (KMG-II): from individual species to whole genera.</title>
        <authorList>
            <person name="Goeker M."/>
        </authorList>
    </citation>
    <scope>NUCLEOTIDE SEQUENCE [LARGE SCALE GENOMIC DNA]</scope>
    <source>
        <strain evidence="10 11">DSM 26433</strain>
    </source>
</reference>
<dbReference type="Gene3D" id="3.40.50.2300">
    <property type="match status" value="1"/>
</dbReference>
<comment type="catalytic activity">
    <reaction evidence="1">
        <text>ATP + protein L-histidine = ADP + protein N-phospho-L-histidine.</text>
        <dbReference type="EC" id="2.7.13.3"/>
    </reaction>
</comment>
<dbReference type="Pfam" id="PF02518">
    <property type="entry name" value="HATPase_c"/>
    <property type="match status" value="1"/>
</dbReference>
<accession>A0A4V2Q491</accession>
<feature type="coiled-coil region" evidence="7">
    <location>
        <begin position="61"/>
        <end position="99"/>
    </location>
</feature>